<keyword evidence="6" id="KW-1185">Reference proteome</keyword>
<dbReference type="GO" id="GO:0006396">
    <property type="term" value="P:RNA processing"/>
    <property type="evidence" value="ECO:0007669"/>
    <property type="project" value="InterPro"/>
</dbReference>
<gene>
    <name evidence="5" type="ordered locus">TREAZ_1845</name>
</gene>
<accession>F5YBG2</accession>
<dbReference type="CDD" id="cd18107">
    <property type="entry name" value="SpoU-like_AviRb"/>
    <property type="match status" value="1"/>
</dbReference>
<organism evidence="5 6">
    <name type="scientific">Leadbettera azotonutricia (strain ATCC BAA-888 / DSM 13862 / ZAS-9)</name>
    <name type="common">Treponema azotonutricium</name>
    <dbReference type="NCBI Taxonomy" id="545695"/>
    <lineage>
        <taxon>Bacteria</taxon>
        <taxon>Pseudomonadati</taxon>
        <taxon>Spirochaetota</taxon>
        <taxon>Spirochaetia</taxon>
        <taxon>Spirochaetales</taxon>
        <taxon>Breznakiellaceae</taxon>
        <taxon>Leadbettera</taxon>
    </lineage>
</organism>
<dbReference type="GO" id="GO:0032259">
    <property type="term" value="P:methylation"/>
    <property type="evidence" value="ECO:0007669"/>
    <property type="project" value="UniProtKB-KW"/>
</dbReference>
<keyword evidence="2 5" id="KW-0808">Transferase</keyword>
<dbReference type="InterPro" id="IPR029064">
    <property type="entry name" value="Ribosomal_eL30-like_sf"/>
</dbReference>
<dbReference type="RefSeq" id="WP_015710187.1">
    <property type="nucleotide sequence ID" value="NC_015577.1"/>
</dbReference>
<reference evidence="6" key="1">
    <citation type="submission" date="2009-12" db="EMBL/GenBank/DDBJ databases">
        <title>Complete sequence of Treponema azotonutricium strain ZAS-9.</title>
        <authorList>
            <person name="Tetu S.G."/>
            <person name="Matson E."/>
            <person name="Ren Q."/>
            <person name="Seshadri R."/>
            <person name="Elbourne L."/>
            <person name="Hassan K.A."/>
            <person name="Durkin A."/>
            <person name="Radune D."/>
            <person name="Mohamoud Y."/>
            <person name="Shay R."/>
            <person name="Jin S."/>
            <person name="Zhang X."/>
            <person name="Lucey K."/>
            <person name="Ballor N.R."/>
            <person name="Ottesen E."/>
            <person name="Rosenthal R."/>
            <person name="Allen A."/>
            <person name="Leadbetter J.R."/>
            <person name="Paulsen I.T."/>
        </authorList>
    </citation>
    <scope>NUCLEOTIDE SEQUENCE [LARGE SCALE GENOMIC DNA]</scope>
    <source>
        <strain evidence="6">ATCC BAA-888 / DSM 13862 / ZAS-9</strain>
    </source>
</reference>
<evidence type="ECO:0000313" key="6">
    <source>
        <dbReference type="Proteomes" id="UP000009222"/>
    </source>
</evidence>
<evidence type="ECO:0000256" key="1">
    <source>
        <dbReference type="ARBA" id="ARBA00022603"/>
    </source>
</evidence>
<dbReference type="AlphaFoldDB" id="F5YBG2"/>
<evidence type="ECO:0000259" key="3">
    <source>
        <dbReference type="Pfam" id="PF00588"/>
    </source>
</evidence>
<dbReference type="Gene3D" id="3.40.1280.10">
    <property type="match status" value="1"/>
</dbReference>
<feature type="domain" description="SpoU L30e-like N-terminal" evidence="4">
    <location>
        <begin position="10"/>
        <end position="96"/>
    </location>
</feature>
<dbReference type="Proteomes" id="UP000009222">
    <property type="component" value="Chromosome"/>
</dbReference>
<dbReference type="InParanoid" id="F5YBG2"/>
<protein>
    <submittedName>
        <fullName evidence="5">Putative tRNA/rRNA methyltransferase</fullName>
    </submittedName>
</protein>
<reference evidence="5 6" key="2">
    <citation type="journal article" date="2011" name="ISME J.">
        <title>RNA-seq reveals cooperative metabolic interactions between two termite-gut spirochete species in co-culture.</title>
        <authorList>
            <person name="Rosenthal A.Z."/>
            <person name="Matson E.G."/>
            <person name="Eldar A."/>
            <person name="Leadbetter J.R."/>
        </authorList>
    </citation>
    <scope>NUCLEOTIDE SEQUENCE [LARGE SCALE GENOMIC DNA]</scope>
    <source>
        <strain evidence="6">ATCC BAA-888 / DSM 13862 / ZAS-9</strain>
    </source>
</reference>
<dbReference type="InterPro" id="IPR051259">
    <property type="entry name" value="rRNA_Methyltransferase"/>
</dbReference>
<dbReference type="InterPro" id="IPR029026">
    <property type="entry name" value="tRNA_m1G_MTases_N"/>
</dbReference>
<proteinExistence type="predicted"/>
<dbReference type="EMBL" id="CP001841">
    <property type="protein sequence ID" value="AEF82177.1"/>
    <property type="molecule type" value="Genomic_DNA"/>
</dbReference>
<dbReference type="SUPFAM" id="SSF75217">
    <property type="entry name" value="alpha/beta knot"/>
    <property type="match status" value="1"/>
</dbReference>
<dbReference type="InterPro" id="IPR054578">
    <property type="entry name" value="SpoU_sub_bind-like_N"/>
</dbReference>
<evidence type="ECO:0000313" key="5">
    <source>
        <dbReference type="EMBL" id="AEF82177.1"/>
    </source>
</evidence>
<dbReference type="KEGG" id="taz:TREAZ_1845"/>
<dbReference type="OrthoDB" id="9794400at2"/>
<dbReference type="PANTHER" id="PTHR43191">
    <property type="entry name" value="RRNA METHYLTRANSFERASE 3"/>
    <property type="match status" value="1"/>
</dbReference>
<dbReference type="GO" id="GO:0003723">
    <property type="term" value="F:RNA binding"/>
    <property type="evidence" value="ECO:0007669"/>
    <property type="project" value="InterPro"/>
</dbReference>
<dbReference type="eggNOG" id="COG0566">
    <property type="taxonomic scope" value="Bacteria"/>
</dbReference>
<dbReference type="FunCoup" id="F5YBG2">
    <property type="interactions" value="272"/>
</dbReference>
<dbReference type="PANTHER" id="PTHR43191:SF2">
    <property type="entry name" value="RRNA METHYLTRANSFERASE 3, MITOCHONDRIAL"/>
    <property type="match status" value="1"/>
</dbReference>
<dbReference type="Pfam" id="PF22655">
    <property type="entry name" value="SpoU_sub_bind_like"/>
    <property type="match status" value="1"/>
</dbReference>
<dbReference type="GO" id="GO:0008173">
    <property type="term" value="F:RNA methyltransferase activity"/>
    <property type="evidence" value="ECO:0007669"/>
    <property type="project" value="InterPro"/>
</dbReference>
<dbReference type="HOGENOM" id="CLU_021322_3_2_12"/>
<dbReference type="Pfam" id="PF00588">
    <property type="entry name" value="SpoU_methylase"/>
    <property type="match status" value="1"/>
</dbReference>
<evidence type="ECO:0000256" key="2">
    <source>
        <dbReference type="ARBA" id="ARBA00022679"/>
    </source>
</evidence>
<dbReference type="STRING" id="545695.TREAZ_1845"/>
<dbReference type="Gene3D" id="3.30.1330.30">
    <property type="match status" value="1"/>
</dbReference>
<sequence length="268" mass="29771">MNRISINTENDEYQIIESLKLNRAKRAKAHEVFIEGIESIKQAIKANREITRIITARNAALSDWAKDVIAAQEKARNIEMPENLYQKLCDRQEASEMLVTAKIKLLKLNELLLPDKPFILLFDRPGDTGNLGSVIRSANAFNVDALFVLGHAADVYDPKTIRASLGSVFHTKIILVESFAELEAFIQNEKIRCGIKIYGTDTKGDMPLTEERLQRPVIVALGNEAKGISVALKNICDGIMGIPITGEVNSLNVASAASIFMWEVYKNS</sequence>
<name>F5YBG2_LEAAZ</name>
<dbReference type="InterPro" id="IPR029028">
    <property type="entry name" value="Alpha/beta_knot_MTases"/>
</dbReference>
<keyword evidence="1 5" id="KW-0489">Methyltransferase</keyword>
<dbReference type="InterPro" id="IPR001537">
    <property type="entry name" value="SpoU_MeTrfase"/>
</dbReference>
<feature type="domain" description="tRNA/rRNA methyltransferase SpoU type" evidence="3">
    <location>
        <begin position="118"/>
        <end position="262"/>
    </location>
</feature>
<evidence type="ECO:0000259" key="4">
    <source>
        <dbReference type="Pfam" id="PF22655"/>
    </source>
</evidence>